<organism evidence="1 2">
    <name type="scientific">Pseudobacteriovorax antillogorgiicola</name>
    <dbReference type="NCBI Taxonomy" id="1513793"/>
    <lineage>
        <taxon>Bacteria</taxon>
        <taxon>Pseudomonadati</taxon>
        <taxon>Bdellovibrionota</taxon>
        <taxon>Oligoflexia</taxon>
        <taxon>Oligoflexales</taxon>
        <taxon>Pseudobacteriovoracaceae</taxon>
        <taxon>Pseudobacteriovorax</taxon>
    </lineage>
</organism>
<keyword evidence="2" id="KW-1185">Reference proteome</keyword>
<evidence type="ECO:0000313" key="1">
    <source>
        <dbReference type="EMBL" id="SMF41172.1"/>
    </source>
</evidence>
<accession>A0A1Y6C1W9</accession>
<dbReference type="Proteomes" id="UP000192907">
    <property type="component" value="Unassembled WGS sequence"/>
</dbReference>
<dbReference type="STRING" id="1513793.SAMN06296036_112141"/>
<evidence type="ECO:0000313" key="2">
    <source>
        <dbReference type="Proteomes" id="UP000192907"/>
    </source>
</evidence>
<dbReference type="EMBL" id="FWZT01000012">
    <property type="protein sequence ID" value="SMF41172.1"/>
    <property type="molecule type" value="Genomic_DNA"/>
</dbReference>
<dbReference type="RefSeq" id="WP_132320559.1">
    <property type="nucleotide sequence ID" value="NZ_FWZT01000012.1"/>
</dbReference>
<name>A0A1Y6C1W9_9BACT</name>
<reference evidence="2" key="1">
    <citation type="submission" date="2017-04" db="EMBL/GenBank/DDBJ databases">
        <authorList>
            <person name="Varghese N."/>
            <person name="Submissions S."/>
        </authorList>
    </citation>
    <scope>NUCLEOTIDE SEQUENCE [LARGE SCALE GENOMIC DNA]</scope>
    <source>
        <strain evidence="2">RKEM611</strain>
    </source>
</reference>
<gene>
    <name evidence="1" type="ORF">SAMN06296036_112141</name>
</gene>
<proteinExistence type="predicted"/>
<protein>
    <submittedName>
        <fullName evidence="1">Uncharacterized protein</fullName>
    </submittedName>
</protein>
<sequence length="493" mass="55556">MLVGAILTTAIFAGLGAADLTITIGEMATNGSFINPEISERRELLQSKYNDAVALDESLKEKVKELSELTNRTNLSYTTNQQIMANLSSHFSRISEIYVENLENGTFDAILDGSLPPSEIDPKLFNVSNYLAGTASLVASGSATYNAFTYFKQGRSYFDDIKLHKANVDALKGLNFKSKTITLPDGTTRLYSKAQLKQKIFKGKFGIGKLAARRPRLYARFKLMSARFSSPLLGAVSVASIVTQKLQSDSTLAEINAQIYGLDQFIRTINGLEVIEDENFLSGEINDKEEHGIRSIPDVEAYIQTMKEYRDWDYRQFLEVIRIFDIAYGNYKEELFNLLDDPAVRGVDQAFLGELVAELYKPGQRYPDANPRCRLDIPNAESYLISDMYCVQHTFRDFITQEGLELIAALVVKETEKLLDKDINAIRRTCTNPMFGVFEDKVLFCIMVDFNIPLFAIETTILDEFEEELCNGKDFFNRDGDHAKSLKFSEDSC</sequence>
<dbReference type="AlphaFoldDB" id="A0A1Y6C1W9"/>